<evidence type="ECO:0000259" key="3">
    <source>
        <dbReference type="PROSITE" id="PS51186"/>
    </source>
</evidence>
<dbReference type="KEGG" id="thas:C6Y53_11875"/>
<dbReference type="GO" id="GO:0016747">
    <property type="term" value="F:acyltransferase activity, transferring groups other than amino-acyl groups"/>
    <property type="evidence" value="ECO:0007669"/>
    <property type="project" value="InterPro"/>
</dbReference>
<evidence type="ECO:0000256" key="2">
    <source>
        <dbReference type="ARBA" id="ARBA00023315"/>
    </source>
</evidence>
<keyword evidence="2" id="KW-0012">Acyltransferase</keyword>
<sequence length="132" mass="14064">MARLHAVAMPPSRPWSEREFADLQAAPHCFAAGDARAFALARVIADEAELLTIATDPALRRRGLARACMGAWQAAAARRGATRAFLEVAADNHAARALYAACGYGVAGQRRGYYRRAGGGSVDALILERPLS</sequence>
<name>A0A2S0MVR5_9RHOB</name>
<dbReference type="PANTHER" id="PTHR43420">
    <property type="entry name" value="ACETYLTRANSFERASE"/>
    <property type="match status" value="1"/>
</dbReference>
<dbReference type="SUPFAM" id="SSF55729">
    <property type="entry name" value="Acyl-CoA N-acyltransferases (Nat)"/>
    <property type="match status" value="1"/>
</dbReference>
<dbReference type="PANTHER" id="PTHR43420:SF44">
    <property type="entry name" value="ACETYLTRANSFERASE YPEA"/>
    <property type="match status" value="1"/>
</dbReference>
<keyword evidence="5" id="KW-1185">Reference proteome</keyword>
<dbReference type="Gene3D" id="3.40.630.30">
    <property type="match status" value="1"/>
</dbReference>
<keyword evidence="1 4" id="KW-0808">Transferase</keyword>
<feature type="domain" description="N-acetyltransferase" evidence="3">
    <location>
        <begin position="1"/>
        <end position="132"/>
    </location>
</feature>
<reference evidence="5" key="1">
    <citation type="submission" date="2018-03" db="EMBL/GenBank/DDBJ databases">
        <title>Genomic analysis of the strain SH-1 isolated from shrimp intestine.</title>
        <authorList>
            <person name="Kim Y.-S."/>
            <person name="Kim S.-E."/>
            <person name="Kim K.-H."/>
        </authorList>
    </citation>
    <scope>NUCLEOTIDE SEQUENCE [LARGE SCALE GENOMIC DNA]</scope>
    <source>
        <strain evidence="5">SH-1</strain>
    </source>
</reference>
<dbReference type="EMBL" id="CP027665">
    <property type="protein sequence ID" value="AVO39773.1"/>
    <property type="molecule type" value="Genomic_DNA"/>
</dbReference>
<accession>A0A2S0MVR5</accession>
<evidence type="ECO:0000313" key="5">
    <source>
        <dbReference type="Proteomes" id="UP000237655"/>
    </source>
</evidence>
<protein>
    <submittedName>
        <fullName evidence="4">GNAT family N-acetyltransferase</fullName>
    </submittedName>
</protein>
<dbReference type="InterPro" id="IPR050680">
    <property type="entry name" value="YpeA/RimI_acetyltransf"/>
</dbReference>
<dbReference type="AlphaFoldDB" id="A0A2S0MVR5"/>
<evidence type="ECO:0000256" key="1">
    <source>
        <dbReference type="ARBA" id="ARBA00022679"/>
    </source>
</evidence>
<evidence type="ECO:0000313" key="4">
    <source>
        <dbReference type="EMBL" id="AVO39773.1"/>
    </source>
</evidence>
<organism evidence="4 5">
    <name type="scientific">Pukyongiella litopenaei</name>
    <dbReference type="NCBI Taxonomy" id="2605946"/>
    <lineage>
        <taxon>Bacteria</taxon>
        <taxon>Pseudomonadati</taxon>
        <taxon>Pseudomonadota</taxon>
        <taxon>Alphaproteobacteria</taxon>
        <taxon>Rhodobacterales</taxon>
        <taxon>Paracoccaceae</taxon>
        <taxon>Pukyongiella</taxon>
    </lineage>
</organism>
<dbReference type="PROSITE" id="PS51186">
    <property type="entry name" value="GNAT"/>
    <property type="match status" value="1"/>
</dbReference>
<dbReference type="InterPro" id="IPR000182">
    <property type="entry name" value="GNAT_dom"/>
</dbReference>
<gene>
    <name evidence="4" type="ORF">C6Y53_11875</name>
</gene>
<dbReference type="InterPro" id="IPR016181">
    <property type="entry name" value="Acyl_CoA_acyltransferase"/>
</dbReference>
<dbReference type="Proteomes" id="UP000237655">
    <property type="component" value="Chromosome"/>
</dbReference>
<dbReference type="Pfam" id="PF00583">
    <property type="entry name" value="Acetyltransf_1"/>
    <property type="match status" value="1"/>
</dbReference>
<proteinExistence type="predicted"/>